<feature type="compositionally biased region" description="Polar residues" evidence="2">
    <location>
        <begin position="220"/>
        <end position="232"/>
    </location>
</feature>
<dbReference type="EMBL" id="GEBQ01027973">
    <property type="protein sequence ID" value="JAT12004.1"/>
    <property type="molecule type" value="Transcribed_RNA"/>
</dbReference>
<name>A0A1B6KLF0_9HEMI</name>
<feature type="region of interest" description="Disordered" evidence="2">
    <location>
        <begin position="210"/>
        <end position="232"/>
    </location>
</feature>
<dbReference type="AlphaFoldDB" id="A0A1B6KLF0"/>
<evidence type="ECO:0000256" key="1">
    <source>
        <dbReference type="SAM" id="Coils"/>
    </source>
</evidence>
<accession>A0A1B6KLF0</accession>
<sequence length="232" mass="25545">MADSQETKPSGEAEQACGPQVVNVTDGPEKKQAVPPAVANTPEGLSQLTPAIMESLSFDAAKKTEQELRSHIAQLQGLLGKVIELLKDKSAVCSNLEKQNTALMLQSNSLKDVVAITKDLLSIRNMEVEHLHVDIKSMEEKINIERERHNNMLNRMSEAVKLNENLKTEYQSQLGLFTDLRARYEEKVTLLEGENKRLSALVSGSTSINGTAEQQEENETGVQLSLNPISPP</sequence>
<evidence type="ECO:0000313" key="3">
    <source>
        <dbReference type="EMBL" id="JAT12004.1"/>
    </source>
</evidence>
<feature type="compositionally biased region" description="Basic and acidic residues" evidence="2">
    <location>
        <begin position="1"/>
        <end position="11"/>
    </location>
</feature>
<organism evidence="3">
    <name type="scientific">Graphocephala atropunctata</name>
    <dbReference type="NCBI Taxonomy" id="36148"/>
    <lineage>
        <taxon>Eukaryota</taxon>
        <taxon>Metazoa</taxon>
        <taxon>Ecdysozoa</taxon>
        <taxon>Arthropoda</taxon>
        <taxon>Hexapoda</taxon>
        <taxon>Insecta</taxon>
        <taxon>Pterygota</taxon>
        <taxon>Neoptera</taxon>
        <taxon>Paraneoptera</taxon>
        <taxon>Hemiptera</taxon>
        <taxon>Auchenorrhyncha</taxon>
        <taxon>Membracoidea</taxon>
        <taxon>Cicadellidae</taxon>
        <taxon>Cicadellinae</taxon>
        <taxon>Cicadellini</taxon>
        <taxon>Graphocephala</taxon>
    </lineage>
</organism>
<gene>
    <name evidence="3" type="ORF">g.7208</name>
</gene>
<evidence type="ECO:0000256" key="2">
    <source>
        <dbReference type="SAM" id="MobiDB-lite"/>
    </source>
</evidence>
<protein>
    <submittedName>
        <fullName evidence="3">Uncharacterized protein</fullName>
    </submittedName>
</protein>
<keyword evidence="1" id="KW-0175">Coiled coil</keyword>
<reference evidence="3" key="1">
    <citation type="submission" date="2015-11" db="EMBL/GenBank/DDBJ databases">
        <title>De novo transcriptome assembly of four potential Pierce s Disease insect vectors from Arizona vineyards.</title>
        <authorList>
            <person name="Tassone E.E."/>
        </authorList>
    </citation>
    <scope>NUCLEOTIDE SEQUENCE</scope>
</reference>
<feature type="coiled-coil region" evidence="1">
    <location>
        <begin position="128"/>
        <end position="201"/>
    </location>
</feature>
<feature type="region of interest" description="Disordered" evidence="2">
    <location>
        <begin position="1"/>
        <end position="43"/>
    </location>
</feature>
<proteinExistence type="predicted"/>